<dbReference type="GO" id="GO:0034087">
    <property type="term" value="P:establishment of mitotic sister chromatid cohesion"/>
    <property type="evidence" value="ECO:0007669"/>
    <property type="project" value="TreeGrafter"/>
</dbReference>
<organism evidence="3">
    <name type="scientific">Anisakis simplex</name>
    <name type="common">Herring worm</name>
    <dbReference type="NCBI Taxonomy" id="6269"/>
    <lineage>
        <taxon>Eukaryota</taxon>
        <taxon>Metazoa</taxon>
        <taxon>Ecdysozoa</taxon>
        <taxon>Nematoda</taxon>
        <taxon>Chromadorea</taxon>
        <taxon>Rhabditida</taxon>
        <taxon>Spirurina</taxon>
        <taxon>Ascaridomorpha</taxon>
        <taxon>Ascaridoidea</taxon>
        <taxon>Anisakidae</taxon>
        <taxon>Anisakis</taxon>
        <taxon>Anisakis simplex complex</taxon>
    </lineage>
</organism>
<dbReference type="GO" id="GO:0071169">
    <property type="term" value="P:establishment of protein localization to chromatin"/>
    <property type="evidence" value="ECO:0007669"/>
    <property type="project" value="TreeGrafter"/>
</dbReference>
<evidence type="ECO:0000313" key="3">
    <source>
        <dbReference type="WBParaSite" id="ASIM_0002099401-mRNA-1"/>
    </source>
</evidence>
<dbReference type="GO" id="GO:0061775">
    <property type="term" value="F:cohesin loader activity"/>
    <property type="evidence" value="ECO:0007669"/>
    <property type="project" value="InterPro"/>
</dbReference>
<dbReference type="GO" id="GO:1990414">
    <property type="term" value="P:replication-born double-strand break repair via sister chromatid exchange"/>
    <property type="evidence" value="ECO:0007669"/>
    <property type="project" value="TreeGrafter"/>
</dbReference>
<dbReference type="Proteomes" id="UP000267096">
    <property type="component" value="Unassembled WGS sequence"/>
</dbReference>
<dbReference type="GO" id="GO:0090694">
    <property type="term" value="C:Scc2-Scc4 cohesin loading complex"/>
    <property type="evidence" value="ECO:0007669"/>
    <property type="project" value="TreeGrafter"/>
</dbReference>
<dbReference type="WBParaSite" id="ASIM_0002099401-mRNA-1">
    <property type="protein sequence ID" value="ASIM_0002099401-mRNA-1"/>
    <property type="gene ID" value="ASIM_0002099401"/>
</dbReference>
<sequence>MPRPLNAEPLDDDAEFDPGLIYRRLPEDKSLLYECMKNSQACFLLLYLKNFLMKLYSLSESKIQEYSPSEAAKVYEKALSSRKNIQMFFPQTALQELRPEAIHQRDTVNGHINMANQIVY</sequence>
<accession>A0A0M3KJ22</accession>
<dbReference type="GO" id="GO:0140588">
    <property type="term" value="P:chromatin looping"/>
    <property type="evidence" value="ECO:0007669"/>
    <property type="project" value="InterPro"/>
</dbReference>
<dbReference type="InterPro" id="IPR033031">
    <property type="entry name" value="Scc2/Nipped-B"/>
</dbReference>
<evidence type="ECO:0000313" key="2">
    <source>
        <dbReference type="Proteomes" id="UP000267096"/>
    </source>
</evidence>
<reference evidence="1 2" key="2">
    <citation type="submission" date="2018-11" db="EMBL/GenBank/DDBJ databases">
        <authorList>
            <consortium name="Pathogen Informatics"/>
        </authorList>
    </citation>
    <scope>NUCLEOTIDE SEQUENCE [LARGE SCALE GENOMIC DNA]</scope>
</reference>
<dbReference type="OrthoDB" id="5838558at2759"/>
<proteinExistence type="predicted"/>
<gene>
    <name evidence="1" type="ORF">ASIM_LOCUS20370</name>
</gene>
<dbReference type="PANTHER" id="PTHR21704:SF18">
    <property type="entry name" value="NIPPED-B-LIKE PROTEIN"/>
    <property type="match status" value="1"/>
</dbReference>
<protein>
    <submittedName>
        <fullName evidence="3">Nipped-B-like protein pqn-85 (inferred by orthology to a C. elegans protein)</fullName>
    </submittedName>
</protein>
<dbReference type="PANTHER" id="PTHR21704">
    <property type="entry name" value="NIPPED-B-LIKE PROTEIN DELANGIN SCC2-RELATED"/>
    <property type="match status" value="1"/>
</dbReference>
<reference evidence="3" key="1">
    <citation type="submission" date="2017-02" db="UniProtKB">
        <authorList>
            <consortium name="WormBaseParasite"/>
        </authorList>
    </citation>
    <scope>IDENTIFICATION</scope>
</reference>
<dbReference type="GO" id="GO:0003682">
    <property type="term" value="F:chromatin binding"/>
    <property type="evidence" value="ECO:0007669"/>
    <property type="project" value="TreeGrafter"/>
</dbReference>
<dbReference type="AlphaFoldDB" id="A0A0M3KJ22"/>
<evidence type="ECO:0000313" key="1">
    <source>
        <dbReference type="EMBL" id="VDK76365.1"/>
    </source>
</evidence>
<keyword evidence="2" id="KW-1185">Reference proteome</keyword>
<name>A0A0M3KJ22_ANISI</name>
<dbReference type="GO" id="GO:0010468">
    <property type="term" value="P:regulation of gene expression"/>
    <property type="evidence" value="ECO:0007669"/>
    <property type="project" value="InterPro"/>
</dbReference>
<dbReference type="EMBL" id="UYRR01039409">
    <property type="protein sequence ID" value="VDK76365.1"/>
    <property type="molecule type" value="Genomic_DNA"/>
</dbReference>